<dbReference type="GO" id="GO:0046872">
    <property type="term" value="F:metal ion binding"/>
    <property type="evidence" value="ECO:0007669"/>
    <property type="project" value="UniProtKB-KW"/>
</dbReference>
<evidence type="ECO:0000259" key="3">
    <source>
        <dbReference type="Pfam" id="PF13359"/>
    </source>
</evidence>
<organism evidence="4 5">
    <name type="scientific">Mytilus coruscus</name>
    <name type="common">Sea mussel</name>
    <dbReference type="NCBI Taxonomy" id="42192"/>
    <lineage>
        <taxon>Eukaryota</taxon>
        <taxon>Metazoa</taxon>
        <taxon>Spiralia</taxon>
        <taxon>Lophotrochozoa</taxon>
        <taxon>Mollusca</taxon>
        <taxon>Bivalvia</taxon>
        <taxon>Autobranchia</taxon>
        <taxon>Pteriomorphia</taxon>
        <taxon>Mytilida</taxon>
        <taxon>Mytiloidea</taxon>
        <taxon>Mytilidae</taxon>
        <taxon>Mytilinae</taxon>
        <taxon>Mytilus</taxon>
    </lineage>
</organism>
<protein>
    <recommendedName>
        <fullName evidence="3">DDE Tnp4 domain-containing protein</fullName>
    </recommendedName>
</protein>
<dbReference type="AlphaFoldDB" id="A0A6J8CM71"/>
<evidence type="ECO:0000313" key="5">
    <source>
        <dbReference type="Proteomes" id="UP000507470"/>
    </source>
</evidence>
<keyword evidence="5" id="KW-1185">Reference proteome</keyword>
<dbReference type="Pfam" id="PF13359">
    <property type="entry name" value="DDE_Tnp_4"/>
    <property type="match status" value="1"/>
</dbReference>
<evidence type="ECO:0000256" key="2">
    <source>
        <dbReference type="ARBA" id="ARBA00022723"/>
    </source>
</evidence>
<name>A0A6J8CM71_MYTCO</name>
<keyword evidence="2" id="KW-0479">Metal-binding</keyword>
<evidence type="ECO:0000313" key="4">
    <source>
        <dbReference type="EMBL" id="CAC5396626.1"/>
    </source>
</evidence>
<dbReference type="InterPro" id="IPR027806">
    <property type="entry name" value="HARBI1_dom"/>
</dbReference>
<dbReference type="EMBL" id="CACVKT020005631">
    <property type="protein sequence ID" value="CAC5396626.1"/>
    <property type="molecule type" value="Genomic_DNA"/>
</dbReference>
<accession>A0A6J8CM71</accession>
<gene>
    <name evidence="4" type="ORF">MCOR_31156</name>
</gene>
<comment type="cofactor">
    <cofactor evidence="1">
        <name>a divalent metal cation</name>
        <dbReference type="ChEBI" id="CHEBI:60240"/>
    </cofactor>
</comment>
<evidence type="ECO:0000256" key="1">
    <source>
        <dbReference type="ARBA" id="ARBA00001968"/>
    </source>
</evidence>
<sequence length="272" mass="31077">MIPSRLSRPLSQDGKYCMLRWVIATTAAEGRVGRDEPRMVEKIFPRTFALEKISVKVGKRDGHPHPSDSEVIQVISSSFSHPFNRDGEMLQDQPWRYPALQCKFREAHNTISILVPDVCRAIREVYKTEVILCPTTMEGRRPIAEEFKNKWNVHVALSNANMLPLDINDSELKKCLQGSIAFPKPEPLPFDDSDMPYLVLGDDAFGLHTFLMNPYSERGLTKGQCIYNYRMSRGRRVVGNAFVILVQRFQVRLTAIQIRPDNIRDVILCVST</sequence>
<dbReference type="Proteomes" id="UP000507470">
    <property type="component" value="Unassembled WGS sequence"/>
</dbReference>
<proteinExistence type="predicted"/>
<feature type="domain" description="DDE Tnp4" evidence="3">
    <location>
        <begin position="197"/>
        <end position="270"/>
    </location>
</feature>
<dbReference type="OrthoDB" id="10051515at2759"/>
<reference evidence="4 5" key="1">
    <citation type="submission" date="2020-06" db="EMBL/GenBank/DDBJ databases">
        <authorList>
            <person name="Li R."/>
            <person name="Bekaert M."/>
        </authorList>
    </citation>
    <scope>NUCLEOTIDE SEQUENCE [LARGE SCALE GENOMIC DNA]</scope>
    <source>
        <strain evidence="5">wild</strain>
    </source>
</reference>